<evidence type="ECO:0000256" key="5">
    <source>
        <dbReference type="ARBA" id="ARBA00048200"/>
    </source>
</evidence>
<keyword evidence="6" id="KW-0521">NADP</keyword>
<gene>
    <name evidence="8" type="primary">rfbD</name>
    <name evidence="8" type="ORF">I1A42_11400</name>
</gene>
<dbReference type="RefSeq" id="WP_196123531.1">
    <property type="nucleotide sequence ID" value="NZ_JADPMR010000001.1"/>
</dbReference>
<dbReference type="Proteomes" id="UP000597206">
    <property type="component" value="Unassembled WGS sequence"/>
</dbReference>
<evidence type="ECO:0000256" key="1">
    <source>
        <dbReference type="ARBA" id="ARBA00004781"/>
    </source>
</evidence>
<dbReference type="Gene3D" id="3.90.25.10">
    <property type="entry name" value="UDP-galactose 4-epimerase, domain 1"/>
    <property type="match status" value="1"/>
</dbReference>
<dbReference type="Pfam" id="PF04321">
    <property type="entry name" value="RmlD_sub_bind"/>
    <property type="match status" value="1"/>
</dbReference>
<reference evidence="8 9" key="1">
    <citation type="submission" date="2020-11" db="EMBL/GenBank/DDBJ databases">
        <title>Vibrio nitrifigilis sp. nov., a marine nitrogen-fixing bacterium isolated from the lagoon sediment of an islet inside an atoll.</title>
        <authorList>
            <person name="Wang L.-T."/>
            <person name="Shieh W.Y."/>
        </authorList>
    </citation>
    <scope>NUCLEOTIDE SEQUENCE [LARGE SCALE GENOMIC DNA]</scope>
    <source>
        <strain evidence="8 9">NFV-1</strain>
    </source>
</reference>
<dbReference type="CDD" id="cd05254">
    <property type="entry name" value="dTDP_HR_like_SDR_e"/>
    <property type="match status" value="1"/>
</dbReference>
<dbReference type="InterPro" id="IPR029903">
    <property type="entry name" value="RmlD-like-bd"/>
</dbReference>
<comment type="pathway">
    <text evidence="1 6">Carbohydrate biosynthesis; dTDP-L-rhamnose biosynthesis.</text>
</comment>
<evidence type="ECO:0000256" key="3">
    <source>
        <dbReference type="ARBA" id="ARBA00012929"/>
    </source>
</evidence>
<dbReference type="InterPro" id="IPR036291">
    <property type="entry name" value="NAD(P)-bd_dom_sf"/>
</dbReference>
<comment type="similarity">
    <text evidence="2 6">Belongs to the dTDP-4-dehydrorhamnose reductase family.</text>
</comment>
<dbReference type="PANTHER" id="PTHR10491:SF4">
    <property type="entry name" value="METHIONINE ADENOSYLTRANSFERASE 2 SUBUNIT BETA"/>
    <property type="match status" value="1"/>
</dbReference>
<dbReference type="EC" id="1.1.1.133" evidence="3 6"/>
<keyword evidence="6 8" id="KW-0560">Oxidoreductase</keyword>
<evidence type="ECO:0000259" key="7">
    <source>
        <dbReference type="Pfam" id="PF04321"/>
    </source>
</evidence>
<evidence type="ECO:0000256" key="4">
    <source>
        <dbReference type="ARBA" id="ARBA00017099"/>
    </source>
</evidence>
<comment type="caution">
    <text evidence="8">The sequence shown here is derived from an EMBL/GenBank/DDBJ whole genome shotgun (WGS) entry which is preliminary data.</text>
</comment>
<dbReference type="GO" id="GO:0008831">
    <property type="term" value="F:dTDP-4-dehydrorhamnose reductase activity"/>
    <property type="evidence" value="ECO:0007669"/>
    <property type="project" value="UniProtKB-EC"/>
</dbReference>
<sequence length="293" mass="32471">MKIMITGSNGQVGCNLVRLLSNTEHDVFASDRYTLDITDARQVMAAVRDYRPDVIINAAAYTAVDKAENDIELAFAINREGPKFLAQAAQDVNAVILHISTDYVFAGNKEGTYFESDETDPHTVYGKSKLAGELEVAAKCDKHIILRTAWVFGEYGSNNFVKTMLRLAPTKSSLRVVDDQFGGPTYAADIATALIEIATQIIEQGNRDFGIYHFSGLPHVTWAQFADVIFDKAQEQFLLLSKPDVNAITTDEYPTHAKRPANSRLDTQKITQVFGIQASDWQAALCHLNDYLV</sequence>
<dbReference type="InterPro" id="IPR005913">
    <property type="entry name" value="dTDP_dehydrorham_reduct"/>
</dbReference>
<organism evidence="8 9">
    <name type="scientific">Vibrio nitrifigilis</name>
    <dbReference type="NCBI Taxonomy" id="2789781"/>
    <lineage>
        <taxon>Bacteria</taxon>
        <taxon>Pseudomonadati</taxon>
        <taxon>Pseudomonadota</taxon>
        <taxon>Gammaproteobacteria</taxon>
        <taxon>Vibrionales</taxon>
        <taxon>Vibrionaceae</taxon>
        <taxon>Vibrio</taxon>
    </lineage>
</organism>
<name>A0ABS0GFH4_9VIBR</name>
<accession>A0ABS0GFH4</accession>
<dbReference type="NCBIfam" id="TIGR01214">
    <property type="entry name" value="rmlD"/>
    <property type="match status" value="1"/>
</dbReference>
<comment type="function">
    <text evidence="6">Catalyzes the reduction of dTDP-6-deoxy-L-lyxo-4-hexulose to yield dTDP-L-rhamnose.</text>
</comment>
<comment type="cofactor">
    <cofactor evidence="6">
        <name>Mg(2+)</name>
        <dbReference type="ChEBI" id="CHEBI:18420"/>
    </cofactor>
    <text evidence="6">Binds 1 Mg(2+) ion per monomer.</text>
</comment>
<dbReference type="Gene3D" id="3.40.50.720">
    <property type="entry name" value="NAD(P)-binding Rossmann-like Domain"/>
    <property type="match status" value="1"/>
</dbReference>
<dbReference type="EMBL" id="JADPMR010000001">
    <property type="protein sequence ID" value="MBF9001153.1"/>
    <property type="molecule type" value="Genomic_DNA"/>
</dbReference>
<proteinExistence type="inferred from homology"/>
<evidence type="ECO:0000313" key="8">
    <source>
        <dbReference type="EMBL" id="MBF9001153.1"/>
    </source>
</evidence>
<comment type="catalytic activity">
    <reaction evidence="5 6">
        <text>dTDP-beta-L-rhamnose + NADP(+) = dTDP-4-dehydro-beta-L-rhamnose + NADPH + H(+)</text>
        <dbReference type="Rhea" id="RHEA:21796"/>
        <dbReference type="ChEBI" id="CHEBI:15378"/>
        <dbReference type="ChEBI" id="CHEBI:57510"/>
        <dbReference type="ChEBI" id="CHEBI:57783"/>
        <dbReference type="ChEBI" id="CHEBI:58349"/>
        <dbReference type="ChEBI" id="CHEBI:62830"/>
        <dbReference type="EC" id="1.1.1.133"/>
    </reaction>
</comment>
<keyword evidence="9" id="KW-1185">Reference proteome</keyword>
<evidence type="ECO:0000256" key="6">
    <source>
        <dbReference type="RuleBase" id="RU364082"/>
    </source>
</evidence>
<dbReference type="SUPFAM" id="SSF51735">
    <property type="entry name" value="NAD(P)-binding Rossmann-fold domains"/>
    <property type="match status" value="1"/>
</dbReference>
<evidence type="ECO:0000313" key="9">
    <source>
        <dbReference type="Proteomes" id="UP000597206"/>
    </source>
</evidence>
<protein>
    <recommendedName>
        <fullName evidence="4 6">dTDP-4-dehydrorhamnose reductase</fullName>
        <ecNumber evidence="3 6">1.1.1.133</ecNumber>
    </recommendedName>
</protein>
<evidence type="ECO:0000256" key="2">
    <source>
        <dbReference type="ARBA" id="ARBA00010944"/>
    </source>
</evidence>
<feature type="domain" description="RmlD-like substrate binding" evidence="7">
    <location>
        <begin position="1"/>
        <end position="287"/>
    </location>
</feature>
<dbReference type="PANTHER" id="PTHR10491">
    <property type="entry name" value="DTDP-4-DEHYDRORHAMNOSE REDUCTASE"/>
    <property type="match status" value="1"/>
</dbReference>